<comment type="pathway">
    <text evidence="3">Lipid metabolism; sphingolipid metabolism.</text>
</comment>
<evidence type="ECO:0000256" key="12">
    <source>
        <dbReference type="ARBA" id="ARBA00049036"/>
    </source>
</evidence>
<dbReference type="GO" id="GO:0046513">
    <property type="term" value="P:ceramide biosynthetic process"/>
    <property type="evidence" value="ECO:0007669"/>
    <property type="project" value="InterPro"/>
</dbReference>
<dbReference type="PROSITE" id="PS50922">
    <property type="entry name" value="TLC"/>
    <property type="match status" value="1"/>
</dbReference>
<protein>
    <submittedName>
        <fullName evidence="20">Ceramide synthase 2</fullName>
    </submittedName>
</protein>
<dbReference type="PIRSF" id="PIRSF005225">
    <property type="entry name" value="LAG1_LAC1"/>
    <property type="match status" value="1"/>
</dbReference>
<dbReference type="PANTHER" id="PTHR12560:SF6">
    <property type="entry name" value="CERAMIDE SYNTHASE 4"/>
    <property type="match status" value="1"/>
</dbReference>
<name>A0A5C6MWN7_9TELE</name>
<comment type="pathway">
    <text evidence="4">Sphingolipid metabolism.</text>
</comment>
<reference evidence="20 21" key="1">
    <citation type="submission" date="2019-04" db="EMBL/GenBank/DDBJ databases">
        <title>Chromosome genome assembly for Takifugu flavidus.</title>
        <authorList>
            <person name="Xiao S."/>
        </authorList>
    </citation>
    <scope>NUCLEOTIDE SEQUENCE [LARGE SCALE GENOMIC DNA]</scope>
    <source>
        <strain evidence="20">HTHZ2018</strain>
        <tissue evidence="20">Muscle</tissue>
    </source>
</reference>
<keyword evidence="5" id="KW-0444">Lipid biosynthesis</keyword>
<dbReference type="InterPro" id="IPR016439">
    <property type="entry name" value="Lag1/Lac1-like"/>
</dbReference>
<dbReference type="Pfam" id="PF03798">
    <property type="entry name" value="TRAM_LAG1_CLN8"/>
    <property type="match status" value="1"/>
</dbReference>
<keyword evidence="9 17" id="KW-1133">Transmembrane helix</keyword>
<feature type="domain" description="TLC" evidence="19">
    <location>
        <begin position="146"/>
        <end position="347"/>
    </location>
</feature>
<evidence type="ECO:0000256" key="17">
    <source>
        <dbReference type="SAM" id="Phobius"/>
    </source>
</evidence>
<evidence type="ECO:0000256" key="8">
    <source>
        <dbReference type="ARBA" id="ARBA00022824"/>
    </source>
</evidence>
<dbReference type="FunFam" id="1.10.10.60:FF:000020">
    <property type="entry name" value="Ceramide synthase 5"/>
    <property type="match status" value="1"/>
</dbReference>
<keyword evidence="11 14" id="KW-0472">Membrane</keyword>
<feature type="domain" description="Homeobox" evidence="18">
    <location>
        <begin position="82"/>
        <end position="143"/>
    </location>
</feature>
<dbReference type="GO" id="GO:0003677">
    <property type="term" value="F:DNA binding"/>
    <property type="evidence" value="ECO:0007669"/>
    <property type="project" value="UniProtKB-UniRule"/>
</dbReference>
<evidence type="ECO:0000256" key="11">
    <source>
        <dbReference type="ARBA" id="ARBA00023136"/>
    </source>
</evidence>
<dbReference type="PROSITE" id="PS50071">
    <property type="entry name" value="HOMEOBOX_2"/>
    <property type="match status" value="1"/>
</dbReference>
<evidence type="ECO:0000256" key="6">
    <source>
        <dbReference type="ARBA" id="ARBA00022679"/>
    </source>
</evidence>
<dbReference type="InterPro" id="IPR006634">
    <property type="entry name" value="TLC-dom"/>
</dbReference>
<dbReference type="SUPFAM" id="SSF46689">
    <property type="entry name" value="Homeodomain-like"/>
    <property type="match status" value="1"/>
</dbReference>
<feature type="transmembrane region" description="Helical" evidence="17">
    <location>
        <begin position="53"/>
        <end position="71"/>
    </location>
</feature>
<dbReference type="GO" id="GO:0005634">
    <property type="term" value="C:nucleus"/>
    <property type="evidence" value="ECO:0007669"/>
    <property type="project" value="UniProtKB-SubCell"/>
</dbReference>
<dbReference type="AlphaFoldDB" id="A0A5C6MWN7"/>
<comment type="caution">
    <text evidence="20">The sequence shown here is derived from an EMBL/GenBank/DDBJ whole genome shotgun (WGS) entry which is preliminary data.</text>
</comment>
<dbReference type="PANTHER" id="PTHR12560">
    <property type="entry name" value="LONGEVITY ASSURANCE FACTOR 1 LAG1"/>
    <property type="match status" value="1"/>
</dbReference>
<keyword evidence="8" id="KW-0256">Endoplasmic reticulum</keyword>
<dbReference type="Gene3D" id="1.10.10.60">
    <property type="entry name" value="Homeodomain-like"/>
    <property type="match status" value="1"/>
</dbReference>
<evidence type="ECO:0000259" key="18">
    <source>
        <dbReference type="PROSITE" id="PS50071"/>
    </source>
</evidence>
<evidence type="ECO:0000256" key="1">
    <source>
        <dbReference type="ARBA" id="ARBA00003263"/>
    </source>
</evidence>
<comment type="catalytic activity">
    <reaction evidence="12">
        <text>sphinganine + octadecanoyl-CoA = N-(octadecanoyl)-sphinganine + CoA + H(+)</text>
        <dbReference type="Rhea" id="RHEA:36547"/>
        <dbReference type="ChEBI" id="CHEBI:15378"/>
        <dbReference type="ChEBI" id="CHEBI:57287"/>
        <dbReference type="ChEBI" id="CHEBI:57394"/>
        <dbReference type="ChEBI" id="CHEBI:57817"/>
        <dbReference type="ChEBI" id="CHEBI:67033"/>
    </reaction>
    <physiologicalReaction direction="left-to-right" evidence="12">
        <dbReference type="Rhea" id="RHEA:36548"/>
    </physiologicalReaction>
</comment>
<evidence type="ECO:0000259" key="19">
    <source>
        <dbReference type="PROSITE" id="PS50922"/>
    </source>
</evidence>
<comment type="subcellular location">
    <subcellularLocation>
        <location evidence="2">Endoplasmic reticulum membrane</location>
        <topology evidence="2">Multi-pass membrane protein</topology>
    </subcellularLocation>
    <subcellularLocation>
        <location evidence="13 15">Nucleus</location>
    </subcellularLocation>
</comment>
<keyword evidence="13 15" id="KW-0371">Homeobox</keyword>
<evidence type="ECO:0000256" key="13">
    <source>
        <dbReference type="PROSITE-ProRule" id="PRU00108"/>
    </source>
</evidence>
<keyword evidence="6" id="KW-0808">Transferase</keyword>
<evidence type="ECO:0000256" key="16">
    <source>
        <dbReference type="SAM" id="MobiDB-lite"/>
    </source>
</evidence>
<evidence type="ECO:0000256" key="3">
    <source>
        <dbReference type="ARBA" id="ARBA00004760"/>
    </source>
</evidence>
<evidence type="ECO:0000313" key="20">
    <source>
        <dbReference type="EMBL" id="TWW57950.1"/>
    </source>
</evidence>
<evidence type="ECO:0000256" key="15">
    <source>
        <dbReference type="RuleBase" id="RU000682"/>
    </source>
</evidence>
<feature type="transmembrane region" description="Helical" evidence="17">
    <location>
        <begin position="196"/>
        <end position="216"/>
    </location>
</feature>
<organism evidence="20 21">
    <name type="scientific">Takifugu flavidus</name>
    <name type="common">sansaifugu</name>
    <dbReference type="NCBI Taxonomy" id="433684"/>
    <lineage>
        <taxon>Eukaryota</taxon>
        <taxon>Metazoa</taxon>
        <taxon>Chordata</taxon>
        <taxon>Craniata</taxon>
        <taxon>Vertebrata</taxon>
        <taxon>Euteleostomi</taxon>
        <taxon>Actinopterygii</taxon>
        <taxon>Neopterygii</taxon>
        <taxon>Teleostei</taxon>
        <taxon>Neoteleostei</taxon>
        <taxon>Acanthomorphata</taxon>
        <taxon>Eupercaria</taxon>
        <taxon>Tetraodontiformes</taxon>
        <taxon>Tetradontoidea</taxon>
        <taxon>Tetraodontidae</taxon>
        <taxon>Takifugu</taxon>
    </lineage>
</organism>
<dbReference type="UniPathway" id="UPA00222"/>
<sequence length="413" mass="48411">CLSLARTQFSSSSSPLRMEALLNEWLWQEEFWLPPGTRWQDFHVKDHVPLPRHLLYTLPLAFAFIALRYVFERVVSAPLSKGLGVKDKVRIRAPFIPKLENFYELKSRQPSQSEVVSLGQQCGLSQRKVQTWFRRRRNQDRPSNTKKFCEASWRFAFYLVAFSAGLASLIYTPWFWDHTEFWRGYPKQAVDPAHHWYYILEMGFYVSLLLSVSVDVKRKDFKEQVIHHIATIFLIGFSYCANFVRVGTFVMLVHDSSDFLLESAKMFHYAGWRRTCDSLFVVFAAVFLVTRLLVLPVSVLYGTLVVSREFFRPFSGYYVFNALLLVLQALHIFWAYLILRMVYKFVFMGKVERDERSDEESEAEDEPDEEGEECRREHRKGGINSKLTSLANNCMLNNLTNQRNINSRLPKAR</sequence>
<gene>
    <name evidence="20" type="ORF">D4764_07G0006690</name>
</gene>
<proteinExistence type="predicted"/>
<keyword evidence="13 15" id="KW-0238">DNA-binding</keyword>
<keyword evidence="10" id="KW-0443">Lipid metabolism</keyword>
<dbReference type="SMART" id="SM00724">
    <property type="entry name" value="TLC"/>
    <property type="match status" value="1"/>
</dbReference>
<evidence type="ECO:0000256" key="9">
    <source>
        <dbReference type="ARBA" id="ARBA00022989"/>
    </source>
</evidence>
<evidence type="ECO:0000256" key="2">
    <source>
        <dbReference type="ARBA" id="ARBA00004477"/>
    </source>
</evidence>
<dbReference type="EMBL" id="RHFK02000020">
    <property type="protein sequence ID" value="TWW57950.1"/>
    <property type="molecule type" value="Genomic_DNA"/>
</dbReference>
<feature type="transmembrane region" description="Helical" evidence="17">
    <location>
        <begin position="318"/>
        <end position="339"/>
    </location>
</feature>
<dbReference type="Pfam" id="PF00046">
    <property type="entry name" value="Homeodomain"/>
    <property type="match status" value="1"/>
</dbReference>
<accession>A0A5C6MWN7</accession>
<evidence type="ECO:0000313" key="21">
    <source>
        <dbReference type="Proteomes" id="UP000324091"/>
    </source>
</evidence>
<evidence type="ECO:0000256" key="10">
    <source>
        <dbReference type="ARBA" id="ARBA00023098"/>
    </source>
</evidence>
<keyword evidence="13 15" id="KW-0539">Nucleus</keyword>
<feature type="region of interest" description="Disordered" evidence="16">
    <location>
        <begin position="357"/>
        <end position="380"/>
    </location>
</feature>
<feature type="transmembrane region" description="Helical" evidence="17">
    <location>
        <begin position="279"/>
        <end position="306"/>
    </location>
</feature>
<evidence type="ECO:0000256" key="5">
    <source>
        <dbReference type="ARBA" id="ARBA00022516"/>
    </source>
</evidence>
<dbReference type="InterPro" id="IPR009057">
    <property type="entry name" value="Homeodomain-like_sf"/>
</dbReference>
<dbReference type="CDD" id="cd00086">
    <property type="entry name" value="homeodomain"/>
    <property type="match status" value="1"/>
</dbReference>
<feature type="DNA-binding region" description="Homeobox" evidence="13">
    <location>
        <begin position="84"/>
        <end position="144"/>
    </location>
</feature>
<feature type="compositionally biased region" description="Acidic residues" evidence="16">
    <location>
        <begin position="357"/>
        <end position="372"/>
    </location>
</feature>
<dbReference type="GO" id="GO:0050291">
    <property type="term" value="F:sphingosine N-acyltransferase activity"/>
    <property type="evidence" value="ECO:0007669"/>
    <property type="project" value="InterPro"/>
</dbReference>
<comment type="function">
    <text evidence="1">Sequence-specific transcription factor which is part of a developmental regulatory system that provides cells with specific positional identities on the anterior-posterior axis.</text>
</comment>
<dbReference type="GO" id="GO:0005789">
    <property type="term" value="C:endoplasmic reticulum membrane"/>
    <property type="evidence" value="ECO:0007669"/>
    <property type="project" value="UniProtKB-SubCell"/>
</dbReference>
<dbReference type="InterPro" id="IPR001356">
    <property type="entry name" value="HD"/>
</dbReference>
<dbReference type="SMART" id="SM00389">
    <property type="entry name" value="HOX"/>
    <property type="match status" value="1"/>
</dbReference>
<feature type="non-terminal residue" evidence="20">
    <location>
        <position position="1"/>
    </location>
</feature>
<evidence type="ECO:0000256" key="7">
    <source>
        <dbReference type="ARBA" id="ARBA00022692"/>
    </source>
</evidence>
<evidence type="ECO:0000256" key="14">
    <source>
        <dbReference type="PROSITE-ProRule" id="PRU00205"/>
    </source>
</evidence>
<keyword evidence="21" id="KW-1185">Reference proteome</keyword>
<evidence type="ECO:0000256" key="4">
    <source>
        <dbReference type="ARBA" id="ARBA00004991"/>
    </source>
</evidence>
<dbReference type="Proteomes" id="UP000324091">
    <property type="component" value="Chromosome 7"/>
</dbReference>
<feature type="transmembrane region" description="Helical" evidence="17">
    <location>
        <begin position="155"/>
        <end position="176"/>
    </location>
</feature>
<keyword evidence="7 14" id="KW-0812">Transmembrane</keyword>